<evidence type="ECO:0000313" key="9">
    <source>
        <dbReference type="EMBL" id="EXJ95792.1"/>
    </source>
</evidence>
<dbReference type="RefSeq" id="XP_007720021.1">
    <property type="nucleotide sequence ID" value="XM_007721831.1"/>
</dbReference>
<gene>
    <name evidence="9" type="ORF">A1O1_00916</name>
</gene>
<dbReference type="InterPro" id="IPR015943">
    <property type="entry name" value="WD40/YVTN_repeat-like_dom_sf"/>
</dbReference>
<dbReference type="GeneID" id="19155820"/>
<evidence type="ECO:0000256" key="2">
    <source>
        <dbReference type="ARBA" id="ARBA00022490"/>
    </source>
</evidence>
<reference evidence="9 10" key="1">
    <citation type="submission" date="2013-03" db="EMBL/GenBank/DDBJ databases">
        <title>The Genome Sequence of Capronia coronata CBS 617.96.</title>
        <authorList>
            <consortium name="The Broad Institute Genomics Platform"/>
            <person name="Cuomo C."/>
            <person name="de Hoog S."/>
            <person name="Gorbushina A."/>
            <person name="Walker B."/>
            <person name="Young S.K."/>
            <person name="Zeng Q."/>
            <person name="Gargeya S."/>
            <person name="Fitzgerald M."/>
            <person name="Haas B."/>
            <person name="Abouelleil A."/>
            <person name="Allen A.W."/>
            <person name="Alvarado L."/>
            <person name="Arachchi H.M."/>
            <person name="Berlin A.M."/>
            <person name="Chapman S.B."/>
            <person name="Gainer-Dewar J."/>
            <person name="Goldberg J."/>
            <person name="Griggs A."/>
            <person name="Gujja S."/>
            <person name="Hansen M."/>
            <person name="Howarth C."/>
            <person name="Imamovic A."/>
            <person name="Ireland A."/>
            <person name="Larimer J."/>
            <person name="McCowan C."/>
            <person name="Murphy C."/>
            <person name="Pearson M."/>
            <person name="Poon T.W."/>
            <person name="Priest M."/>
            <person name="Roberts A."/>
            <person name="Saif S."/>
            <person name="Shea T."/>
            <person name="Sisk P."/>
            <person name="Sykes S."/>
            <person name="Wortman J."/>
            <person name="Nusbaum C."/>
            <person name="Birren B."/>
        </authorList>
    </citation>
    <scope>NUCLEOTIDE SEQUENCE [LARGE SCALE GENOMIC DNA]</scope>
    <source>
        <strain evidence="9 10">CBS 617.96</strain>
    </source>
</reference>
<feature type="region of interest" description="Disordered" evidence="8">
    <location>
        <begin position="1008"/>
        <end position="1056"/>
    </location>
</feature>
<dbReference type="AlphaFoldDB" id="W9YSA9"/>
<dbReference type="EMBL" id="AMWN01000001">
    <property type="protein sequence ID" value="EXJ95792.1"/>
    <property type="molecule type" value="Genomic_DNA"/>
</dbReference>
<organism evidence="9 10">
    <name type="scientific">Capronia coronata CBS 617.96</name>
    <dbReference type="NCBI Taxonomy" id="1182541"/>
    <lineage>
        <taxon>Eukaryota</taxon>
        <taxon>Fungi</taxon>
        <taxon>Dikarya</taxon>
        <taxon>Ascomycota</taxon>
        <taxon>Pezizomycotina</taxon>
        <taxon>Eurotiomycetes</taxon>
        <taxon>Chaetothyriomycetidae</taxon>
        <taxon>Chaetothyriales</taxon>
        <taxon>Herpotrichiellaceae</taxon>
        <taxon>Capronia</taxon>
    </lineage>
</organism>
<protein>
    <submittedName>
        <fullName evidence="9">Uncharacterized protein</fullName>
    </submittedName>
</protein>
<keyword evidence="3 7" id="KW-0853">WD repeat</keyword>
<dbReference type="Gene3D" id="2.130.10.10">
    <property type="entry name" value="YVTN repeat-like/Quinoprotein amine dehydrogenase"/>
    <property type="match status" value="2"/>
</dbReference>
<dbReference type="InterPro" id="IPR001680">
    <property type="entry name" value="WD40_rpt"/>
</dbReference>
<evidence type="ECO:0000256" key="5">
    <source>
        <dbReference type="ARBA" id="ARBA00022737"/>
    </source>
</evidence>
<evidence type="ECO:0000256" key="6">
    <source>
        <dbReference type="ARBA" id="ARBA00038255"/>
    </source>
</evidence>
<evidence type="ECO:0000256" key="3">
    <source>
        <dbReference type="ARBA" id="ARBA00022574"/>
    </source>
</evidence>
<evidence type="ECO:0000313" key="10">
    <source>
        <dbReference type="Proteomes" id="UP000019484"/>
    </source>
</evidence>
<sequence>MLGPPVTCVLDSEGICLPVTALQCVQLNGTLLVLAGQGPHFQIYDQHGQKLLSRRVFDAEPVHGIKAGADPDVQSKTHSITVVLWGGTLVRSGSLTPLDKNDGNELMELDLSLSGELTSPDWVLDVELLPSSILLLTAHNVLVEVPTTAESHLKSLRHDSLPFLKGPGAFLYSGNLCVANAELIIVASGTVFGEILVWTCSKKSNEHEWTPIVRHVFHGHRGSVFGVAISQRIDLEGHYVRLLASCSDDRTIGLWDISDCDELVQPPSSSIALIETGFGKPTRAEQSQLASAWGHQSRVWGVEFVSQETTEGHSRVLLSSRVRHLQTDADCLTSSLTVSMPFKVVTGSSHSLKHYLILNQHECLATTDLGELFHLRLDRGRLEFDRIYKSPAKGSLMLCYAEEQGIIFLAQQVGGLSALLPDGKTIIPIPLTLGCGISWTHVASEVARGVSSPTICLVTVLADKQCIILWLTLDNMTFRVKQTTLQLPSTFIITACRYNSTEEVLLLGSRAGALAVYDQLTHEVVISREPCCLRHLHGTDVVTSITSLNRSLETTANSQKPMMSFLTTGRDGTYAMHDLTWANFPGGRTPQITTIHTSSPPFGPNIEGAYFAPSDPTLPTGPLDLLLYGFRSTSFVVWNETQQSTVLSVECGGAHRTWSFQDSRVSIHKTLDIGQLNGGAKNFVWTKTGRINWHSAQGPSHSVIQKGGHGREIKTIARCPSNFNGNIVATGAEDTTIQLFSLKTFEKSRNRLNDTGPVGQGDNTTFQRIATLRRHTTGLRYLLFSASGDFLFSSAGCEEFYAWKLTRDAPIITIGVVLWDIMPTTEEDSDARIMSFDLFEIPGVRMNRPHEGHAGGEGIPEEHSPVSYILGLAYSNGKTRIVRYNPSTVKGQGSFETLRDLVYGSFCVMQAFFLPPRMFNRQPMDIQLDVLSAGTNGFLNLSSAAVAVVTDGSKADGAVSVPLQVHKSHQSSILSMDIICLGPQTYFVATGGDDNALGLTLVSSGASSTATPGLESSSNKAVSPLSEQHGCSGPSGDRRASSISDEQHRNKTGARRFRTIIIPRAHAAAVTALKLKQLARTSSRVSIAVITAGNDQRVRVWIVHVDIDEDNPVSAVPNPGTAHNSNNVHTTGVNWDDPTCQAIQVQRAASSWTAVADVSGLEVVAEEGLTRDRPAFGGTDGPPRISETDRSNSTAVRDPAITTGEDVSGSSPAYGATAEGKRTTCSYKILVVGVGMEVLSVKWNTTVAKEA</sequence>
<dbReference type="PROSITE" id="PS00678">
    <property type="entry name" value="WD_REPEATS_1"/>
    <property type="match status" value="1"/>
</dbReference>
<dbReference type="eggNOG" id="KOG0974">
    <property type="taxonomic scope" value="Eukaryota"/>
</dbReference>
<keyword evidence="5" id="KW-0677">Repeat</keyword>
<dbReference type="PANTHER" id="PTHR14344">
    <property type="entry name" value="WD REPEAT PROTEIN"/>
    <property type="match status" value="1"/>
</dbReference>
<dbReference type="OrthoDB" id="5594999at2759"/>
<dbReference type="SMART" id="SM00320">
    <property type="entry name" value="WD40"/>
    <property type="match status" value="7"/>
</dbReference>
<evidence type="ECO:0000256" key="4">
    <source>
        <dbReference type="ARBA" id="ARBA00022694"/>
    </source>
</evidence>
<feature type="compositionally biased region" description="Basic and acidic residues" evidence="8">
    <location>
        <begin position="1036"/>
        <end position="1049"/>
    </location>
</feature>
<dbReference type="PANTHER" id="PTHR14344:SF3">
    <property type="entry name" value="WD REPEAT-CONTAINING PROTEIN 6"/>
    <property type="match status" value="1"/>
</dbReference>
<comment type="similarity">
    <text evidence="6">Belongs to the WD repeat WDR6 family.</text>
</comment>
<evidence type="ECO:0000256" key="7">
    <source>
        <dbReference type="PROSITE-ProRule" id="PRU00221"/>
    </source>
</evidence>
<keyword evidence="4" id="KW-0819">tRNA processing</keyword>
<dbReference type="SUPFAM" id="SSF50978">
    <property type="entry name" value="WD40 repeat-like"/>
    <property type="match status" value="3"/>
</dbReference>
<evidence type="ECO:0000256" key="1">
    <source>
        <dbReference type="ARBA" id="ARBA00004496"/>
    </source>
</evidence>
<accession>W9YSA9</accession>
<comment type="subcellular location">
    <subcellularLocation>
        <location evidence="1">Cytoplasm</location>
    </subcellularLocation>
</comment>
<comment type="caution">
    <text evidence="9">The sequence shown here is derived from an EMBL/GenBank/DDBJ whole genome shotgun (WGS) entry which is preliminary data.</text>
</comment>
<proteinExistence type="inferred from homology"/>
<evidence type="ECO:0000256" key="8">
    <source>
        <dbReference type="SAM" id="MobiDB-lite"/>
    </source>
</evidence>
<dbReference type="InterPro" id="IPR019775">
    <property type="entry name" value="WD40_repeat_CS"/>
</dbReference>
<dbReference type="GO" id="GO:0005737">
    <property type="term" value="C:cytoplasm"/>
    <property type="evidence" value="ECO:0007669"/>
    <property type="project" value="UniProtKB-SubCell"/>
</dbReference>
<keyword evidence="10" id="KW-1185">Reference proteome</keyword>
<dbReference type="GO" id="GO:0030488">
    <property type="term" value="P:tRNA methylation"/>
    <property type="evidence" value="ECO:0007669"/>
    <property type="project" value="TreeGrafter"/>
</dbReference>
<feature type="compositionally biased region" description="Polar residues" evidence="8">
    <location>
        <begin position="1008"/>
        <end position="1021"/>
    </location>
</feature>
<dbReference type="Proteomes" id="UP000019484">
    <property type="component" value="Unassembled WGS sequence"/>
</dbReference>
<dbReference type="InterPro" id="IPR036322">
    <property type="entry name" value="WD40_repeat_dom_sf"/>
</dbReference>
<name>W9YSA9_9EURO</name>
<keyword evidence="2" id="KW-0963">Cytoplasm</keyword>
<dbReference type="InterPro" id="IPR051973">
    <property type="entry name" value="tRNA_Anticodon_Mtase-Reg"/>
</dbReference>
<dbReference type="Pfam" id="PF00400">
    <property type="entry name" value="WD40"/>
    <property type="match status" value="1"/>
</dbReference>
<feature type="region of interest" description="Disordered" evidence="8">
    <location>
        <begin position="1172"/>
        <end position="1218"/>
    </location>
</feature>
<feature type="repeat" description="WD" evidence="7">
    <location>
        <begin position="217"/>
        <end position="265"/>
    </location>
</feature>
<dbReference type="HOGENOM" id="CLU_002615_1_0_1"/>
<dbReference type="PROSITE" id="PS50082">
    <property type="entry name" value="WD_REPEATS_2"/>
    <property type="match status" value="1"/>
</dbReference>
<dbReference type="STRING" id="1182541.W9YSA9"/>